<evidence type="ECO:0000256" key="5">
    <source>
        <dbReference type="PROSITE-ProRule" id="PRU00042"/>
    </source>
</evidence>
<dbReference type="SMART" id="SM00355">
    <property type="entry name" value="ZnF_C2H2"/>
    <property type="match status" value="3"/>
</dbReference>
<dbReference type="InterPro" id="IPR036236">
    <property type="entry name" value="Znf_C2H2_sf"/>
</dbReference>
<dbReference type="GO" id="GO:0000981">
    <property type="term" value="F:DNA-binding transcription factor activity, RNA polymerase II-specific"/>
    <property type="evidence" value="ECO:0007669"/>
    <property type="project" value="TreeGrafter"/>
</dbReference>
<dbReference type="OrthoDB" id="6362124at2759"/>
<dbReference type="PANTHER" id="PTHR23235">
    <property type="entry name" value="KRUEPPEL-LIKE TRANSCRIPTION FACTOR"/>
    <property type="match status" value="1"/>
</dbReference>
<feature type="domain" description="C2H2-type" evidence="7">
    <location>
        <begin position="266"/>
        <end position="288"/>
    </location>
</feature>
<protein>
    <recommendedName>
        <fullName evidence="7">C2H2-type domain-containing protein</fullName>
    </recommendedName>
</protein>
<keyword evidence="9" id="KW-1185">Reference proteome</keyword>
<dbReference type="EMBL" id="CAKKLH010000329">
    <property type="protein sequence ID" value="CAH0112678.1"/>
    <property type="molecule type" value="Genomic_DNA"/>
</dbReference>
<dbReference type="GO" id="GO:0008270">
    <property type="term" value="F:zinc ion binding"/>
    <property type="evidence" value="ECO:0007669"/>
    <property type="project" value="UniProtKB-KW"/>
</dbReference>
<evidence type="ECO:0000256" key="4">
    <source>
        <dbReference type="ARBA" id="ARBA00022833"/>
    </source>
</evidence>
<evidence type="ECO:0000259" key="7">
    <source>
        <dbReference type="PROSITE" id="PS50157"/>
    </source>
</evidence>
<feature type="region of interest" description="Disordered" evidence="6">
    <location>
        <begin position="182"/>
        <end position="208"/>
    </location>
</feature>
<dbReference type="PROSITE" id="PS00028">
    <property type="entry name" value="ZINC_FINGER_C2H2_1"/>
    <property type="match status" value="3"/>
</dbReference>
<keyword evidence="4" id="KW-0862">Zinc</keyword>
<dbReference type="Proteomes" id="UP000789390">
    <property type="component" value="Unassembled WGS sequence"/>
</dbReference>
<dbReference type="Gene3D" id="3.30.160.60">
    <property type="entry name" value="Classic Zinc Finger"/>
    <property type="match status" value="3"/>
</dbReference>
<gene>
    <name evidence="8" type="ORF">DGAL_LOCUS16447</name>
</gene>
<dbReference type="InterPro" id="IPR013087">
    <property type="entry name" value="Znf_C2H2_type"/>
</dbReference>
<evidence type="ECO:0000256" key="6">
    <source>
        <dbReference type="SAM" id="MobiDB-lite"/>
    </source>
</evidence>
<evidence type="ECO:0000256" key="3">
    <source>
        <dbReference type="ARBA" id="ARBA00022771"/>
    </source>
</evidence>
<reference evidence="8" key="1">
    <citation type="submission" date="2021-11" db="EMBL/GenBank/DDBJ databases">
        <authorList>
            <person name="Schell T."/>
        </authorList>
    </citation>
    <scope>NUCLEOTIDE SEQUENCE</scope>
    <source>
        <strain evidence="8">M5</strain>
    </source>
</reference>
<dbReference type="AlphaFoldDB" id="A0A8J2S2T7"/>
<dbReference type="Pfam" id="PF13894">
    <property type="entry name" value="zf-C2H2_4"/>
    <property type="match status" value="1"/>
</dbReference>
<accession>A0A8J2S2T7</accession>
<comment type="caution">
    <text evidence="8">The sequence shown here is derived from an EMBL/GenBank/DDBJ whole genome shotgun (WGS) entry which is preliminary data.</text>
</comment>
<feature type="domain" description="C2H2-type" evidence="7">
    <location>
        <begin position="208"/>
        <end position="235"/>
    </location>
</feature>
<feature type="compositionally biased region" description="Low complexity" evidence="6">
    <location>
        <begin position="293"/>
        <end position="306"/>
    </location>
</feature>
<feature type="compositionally biased region" description="Basic and acidic residues" evidence="6">
    <location>
        <begin position="17"/>
        <end position="27"/>
    </location>
</feature>
<dbReference type="PANTHER" id="PTHR23235:SF139">
    <property type="entry name" value="HUCKEBEIN"/>
    <property type="match status" value="1"/>
</dbReference>
<evidence type="ECO:0000256" key="2">
    <source>
        <dbReference type="ARBA" id="ARBA00022737"/>
    </source>
</evidence>
<dbReference type="FunFam" id="3.30.160.60:FF:000257">
    <property type="entry name" value="ZXD family zinc finger C"/>
    <property type="match status" value="1"/>
</dbReference>
<dbReference type="FunFam" id="3.30.160.60:FF:000072">
    <property type="entry name" value="zinc finger protein 143 isoform X1"/>
    <property type="match status" value="1"/>
</dbReference>
<keyword evidence="3 5" id="KW-0863">Zinc-finger</keyword>
<dbReference type="GO" id="GO:0000978">
    <property type="term" value="F:RNA polymerase II cis-regulatory region sequence-specific DNA binding"/>
    <property type="evidence" value="ECO:0007669"/>
    <property type="project" value="TreeGrafter"/>
</dbReference>
<sequence length="335" mass="37159">MTLIPCNAQSEKLFRPWDSDCGSRKESSPINNPANNLKEERLLVVSSPESSPSSGASSCDDESEISSSSSLGSASASAYSFSAIHQAYSAHMMSLGQQHHHQPFLPGWIPSIDPFHQPPTTHFHHHHQPAMEAPSMERFLASLESSPESLHPSRLAALGMGPNEIGELYQLAGFKPLMHQHYPPSASIAAPSHQHPSSSGKKQRPKRFRCPHCQVAFSNNGQLKGHVRSHTGERPFKCDEESCGKTFTRNEELTRHKRIHTGLRPFSCAVCSKRFGRRDHLKKHSRIHQRAPGLNTSGGSNNSNHQLDIHHHHHQLPYHHYGSLPSSSGSSYSFQ</sequence>
<keyword evidence="1" id="KW-0479">Metal-binding</keyword>
<dbReference type="PROSITE" id="PS50157">
    <property type="entry name" value="ZINC_FINGER_C2H2_2"/>
    <property type="match status" value="3"/>
</dbReference>
<feature type="compositionally biased region" description="Basic residues" evidence="6">
    <location>
        <begin position="279"/>
        <end position="289"/>
    </location>
</feature>
<dbReference type="FunFam" id="3.30.160.60:FF:000624">
    <property type="entry name" value="zinc finger protein 697"/>
    <property type="match status" value="1"/>
</dbReference>
<dbReference type="SUPFAM" id="SSF57667">
    <property type="entry name" value="beta-beta-alpha zinc fingers"/>
    <property type="match status" value="2"/>
</dbReference>
<evidence type="ECO:0000256" key="1">
    <source>
        <dbReference type="ARBA" id="ARBA00022723"/>
    </source>
</evidence>
<evidence type="ECO:0000313" key="9">
    <source>
        <dbReference type="Proteomes" id="UP000789390"/>
    </source>
</evidence>
<feature type="region of interest" description="Disordered" evidence="6">
    <location>
        <begin position="279"/>
        <end position="335"/>
    </location>
</feature>
<dbReference type="Pfam" id="PF00096">
    <property type="entry name" value="zf-C2H2"/>
    <property type="match status" value="2"/>
</dbReference>
<feature type="domain" description="C2H2-type" evidence="7">
    <location>
        <begin position="236"/>
        <end position="265"/>
    </location>
</feature>
<proteinExistence type="predicted"/>
<organism evidence="8 9">
    <name type="scientific">Daphnia galeata</name>
    <dbReference type="NCBI Taxonomy" id="27404"/>
    <lineage>
        <taxon>Eukaryota</taxon>
        <taxon>Metazoa</taxon>
        <taxon>Ecdysozoa</taxon>
        <taxon>Arthropoda</taxon>
        <taxon>Crustacea</taxon>
        <taxon>Branchiopoda</taxon>
        <taxon>Diplostraca</taxon>
        <taxon>Cladocera</taxon>
        <taxon>Anomopoda</taxon>
        <taxon>Daphniidae</taxon>
        <taxon>Daphnia</taxon>
    </lineage>
</organism>
<evidence type="ECO:0000313" key="8">
    <source>
        <dbReference type="EMBL" id="CAH0112678.1"/>
    </source>
</evidence>
<keyword evidence="2" id="KW-0677">Repeat</keyword>
<name>A0A8J2S2T7_9CRUS</name>
<feature type="compositionally biased region" description="Low complexity" evidence="6">
    <location>
        <begin position="318"/>
        <end position="335"/>
    </location>
</feature>
<feature type="compositionally biased region" description="Low complexity" evidence="6">
    <location>
        <begin position="46"/>
        <end position="58"/>
    </location>
</feature>
<feature type="region of interest" description="Disordered" evidence="6">
    <location>
        <begin position="17"/>
        <end position="71"/>
    </location>
</feature>